<dbReference type="Pfam" id="PF11580">
    <property type="entry name" value="DUF3239"/>
    <property type="match status" value="1"/>
</dbReference>
<gene>
    <name evidence="2" type="ORF">EGT50_15665</name>
</gene>
<dbReference type="InterPro" id="IPR023124">
    <property type="entry name" value="DUF3239_dom_sf"/>
</dbReference>
<feature type="transmembrane region" description="Helical" evidence="1">
    <location>
        <begin position="28"/>
        <end position="47"/>
    </location>
</feature>
<keyword evidence="1" id="KW-1133">Transmembrane helix</keyword>
<evidence type="ECO:0000256" key="1">
    <source>
        <dbReference type="SAM" id="Phobius"/>
    </source>
</evidence>
<keyword evidence="1" id="KW-0812">Transmembrane</keyword>
<dbReference type="Gene3D" id="2.40.410.10">
    <property type="entry name" value="putative membrane protein from Corynebacterium diphtheriae superfamily"/>
    <property type="match status" value="1"/>
</dbReference>
<name>A0A438AQ21_9NOCA</name>
<dbReference type="EMBL" id="RKLO01000006">
    <property type="protein sequence ID" value="RVW00760.1"/>
    <property type="molecule type" value="Genomic_DNA"/>
</dbReference>
<dbReference type="Proteomes" id="UP000283479">
    <property type="component" value="Unassembled WGS sequence"/>
</dbReference>
<comment type="caution">
    <text evidence="2">The sequence shown here is derived from an EMBL/GenBank/DDBJ whole genome shotgun (WGS) entry which is preliminary data.</text>
</comment>
<reference evidence="2 3" key="1">
    <citation type="submission" date="2018-11" db="EMBL/GenBank/DDBJ databases">
        <title>Rhodococcus spongicola sp. nov. and Rhodococcus xishaensis sp. nov. from marine sponges.</title>
        <authorList>
            <person name="Li L."/>
            <person name="Lin H.W."/>
        </authorList>
    </citation>
    <scope>NUCLEOTIDE SEQUENCE [LARGE SCALE GENOMIC DNA]</scope>
    <source>
        <strain evidence="2 3">LHW51113</strain>
    </source>
</reference>
<feature type="transmembrane region" description="Helical" evidence="1">
    <location>
        <begin position="53"/>
        <end position="72"/>
    </location>
</feature>
<keyword evidence="3" id="KW-1185">Reference proteome</keyword>
<dbReference type="InterPro" id="IPR021632">
    <property type="entry name" value="DUF3239"/>
</dbReference>
<sequence>MRRFEFPVDKHHAKAVNETISDIRHLQWSAALMAVLLGAGSAWLFILGQPWSYIVGAVLVVCALASLFMVVWTPRKMGSIEDLYAKGGLVPAVVSEVHPRGYTLLALVDIAKPDTAKPHYALVARTVRALPGKGYRVGARIPSTSVLGDRSTRPGGETYQMASIMPIAWGTRDSKVLAQAASQIDNVEWNLLSENISRSEKVRTSDGHFVLLDPTDLPDEFH</sequence>
<proteinExistence type="predicted"/>
<protein>
    <submittedName>
        <fullName evidence="2">DUF3239 domain-containing protein</fullName>
    </submittedName>
</protein>
<accession>A0A438AQ21</accession>
<evidence type="ECO:0000313" key="3">
    <source>
        <dbReference type="Proteomes" id="UP000283479"/>
    </source>
</evidence>
<dbReference type="RefSeq" id="WP_127955557.1">
    <property type="nucleotide sequence ID" value="NZ_RKLO01000006.1"/>
</dbReference>
<organism evidence="2 3">
    <name type="scientific">Rhodococcus xishaensis</name>
    <dbReference type="NCBI Taxonomy" id="2487364"/>
    <lineage>
        <taxon>Bacteria</taxon>
        <taxon>Bacillati</taxon>
        <taxon>Actinomycetota</taxon>
        <taxon>Actinomycetes</taxon>
        <taxon>Mycobacteriales</taxon>
        <taxon>Nocardiaceae</taxon>
        <taxon>Rhodococcus</taxon>
    </lineage>
</organism>
<keyword evidence="1" id="KW-0472">Membrane</keyword>
<dbReference type="OrthoDB" id="4548219at2"/>
<dbReference type="AlphaFoldDB" id="A0A438AQ21"/>
<evidence type="ECO:0000313" key="2">
    <source>
        <dbReference type="EMBL" id="RVW00760.1"/>
    </source>
</evidence>